<accession>A0AAN7SV11</accession>
<dbReference type="InterPro" id="IPR027417">
    <property type="entry name" value="P-loop_NTPase"/>
</dbReference>
<dbReference type="InterPro" id="IPR045063">
    <property type="entry name" value="Dynamin_N"/>
</dbReference>
<gene>
    <name evidence="5" type="ORF">LTR05_007404</name>
</gene>
<evidence type="ECO:0000259" key="3">
    <source>
        <dbReference type="Pfam" id="PF00350"/>
    </source>
</evidence>
<keyword evidence="6" id="KW-1185">Reference proteome</keyword>
<organism evidence="5 6">
    <name type="scientific">Lithohypha guttulata</name>
    <dbReference type="NCBI Taxonomy" id="1690604"/>
    <lineage>
        <taxon>Eukaryota</taxon>
        <taxon>Fungi</taxon>
        <taxon>Dikarya</taxon>
        <taxon>Ascomycota</taxon>
        <taxon>Pezizomycotina</taxon>
        <taxon>Eurotiomycetes</taxon>
        <taxon>Chaetothyriomycetidae</taxon>
        <taxon>Chaetothyriales</taxon>
        <taxon>Trichomeriaceae</taxon>
        <taxon>Lithohypha</taxon>
    </lineage>
</organism>
<dbReference type="Gene3D" id="3.40.50.300">
    <property type="entry name" value="P-loop containing nucleotide triphosphate hydrolases"/>
    <property type="match status" value="1"/>
</dbReference>
<feature type="domain" description="DUF7605" evidence="4">
    <location>
        <begin position="749"/>
        <end position="906"/>
    </location>
</feature>
<sequence length="1043" mass="116526">MADNTSQTPSLEDASSFVLNATTFRAQQVLAKLQQQLENAEQLQLQSHILAPWIKQIDTVVAKSGNTRVIIGIVGATGSGKSSIINALLGEKQVIPTNCMRACTAVVTEISYNDQPGLPWRAVIEFISPEAWRKELDILLGDVNTAAGSIHDEDSEAGIAFSKITAVYPSISKKNISEAEVETLMQKEEVSNYLGTALQFFEATSEQLHNRILRYIDSKEKVGVHYADIGWSSSREMDNIEYWPLISRVCIYGKAPVLRTGCVLVDLPGVADSNSARAAIAKSYLKNCAALWVMAPIIRAVDDRTARHLLGEGFKRQLHRDGTLSRIRFVCSKSDEIVIREARRELDHIQDFVDGVAHIDLAKTNFAKDLNAANLGLAQAKRDLQDAKERHARIYKEEQAYRQLRNLAASTKSPIHPPSLTDLAKKRRNDEDNAMESPTKRTRFDNYLSRASQSSPGGDEASASVKPVPSTVPATPQPVVQDLSKPGMTVAAITTKIVELSQARSAARSEKDEAKGRKENYTNELEELKMLEEEILAREWSACVLGRNKYTTSSIQADFAFGLQDLARDDAQENDENFDPSEEPETDTYVASSLPVFCVSSQGYQKLQGHLEGEQVASRFSNLADTGVPALQQHARKIGADQMLADEEAFTNDARRLLTSLRLWSTCTEEAAASYFRDADAKDAVSVIDELVQDIKNRFQTTCTSIQGVVDNRTFRILPIASNTAGDRAMITVERWGKSPKDPVEPGLYYGTFKAVCRRDGTYTNPRRAYNFGEDLLKPLMQKVDVHWNSVFDTALKGRFTNALRDCAEKLENFKGSFRNILKTRCASEDTKTMFEDQSVRFVKSLHRISKDAGKVIDMEQKEANRLFEECIEVAMKSAYRACAEECGTGAYARMKAEMRQHVQGNRETMFLQAADRVRTELEAMLTKVETTIQEEVDELCSGFRQDCLNFISSNSREFTELEESCQKDILAALDEVDTDFCSLTTSKDINLDPTLQQAFQPDEEVAMAAQEMNRPETPLGTSEEQMMFFEEEMEPLEDDFSD</sequence>
<dbReference type="InterPro" id="IPR056024">
    <property type="entry name" value="DUF7605"/>
</dbReference>
<protein>
    <recommendedName>
        <fullName evidence="7">Nuclear GTPase SLIP-GC</fullName>
    </recommendedName>
</protein>
<keyword evidence="1" id="KW-0175">Coiled coil</keyword>
<evidence type="ECO:0000313" key="6">
    <source>
        <dbReference type="Proteomes" id="UP001309876"/>
    </source>
</evidence>
<feature type="coiled-coil region" evidence="1">
    <location>
        <begin position="497"/>
        <end position="538"/>
    </location>
</feature>
<dbReference type="Pfam" id="PF24564">
    <property type="entry name" value="DUF7605"/>
    <property type="match status" value="1"/>
</dbReference>
<proteinExistence type="predicted"/>
<dbReference type="SUPFAM" id="SSF52540">
    <property type="entry name" value="P-loop containing nucleoside triphosphate hydrolases"/>
    <property type="match status" value="1"/>
</dbReference>
<evidence type="ECO:0000259" key="4">
    <source>
        <dbReference type="Pfam" id="PF24564"/>
    </source>
</evidence>
<comment type="caution">
    <text evidence="5">The sequence shown here is derived from an EMBL/GenBank/DDBJ whole genome shotgun (WGS) entry which is preliminary data.</text>
</comment>
<feature type="coiled-coil region" evidence="1">
    <location>
        <begin position="370"/>
        <end position="397"/>
    </location>
</feature>
<dbReference type="EMBL" id="JAVRRJ010000008">
    <property type="protein sequence ID" value="KAK5082260.1"/>
    <property type="molecule type" value="Genomic_DNA"/>
</dbReference>
<evidence type="ECO:0008006" key="7">
    <source>
        <dbReference type="Google" id="ProtNLM"/>
    </source>
</evidence>
<dbReference type="PANTHER" id="PTHR36681">
    <property type="entry name" value="NUCLEAR GTPASE, GERMINAL CENTER-ASSOCIATED, TANDEM DUPLICATE 3"/>
    <property type="match status" value="1"/>
</dbReference>
<dbReference type="PANTHER" id="PTHR36681:SF3">
    <property type="entry name" value="NUCLEAR GTPASE, GERMINAL CENTER-ASSOCIATED, TANDEM DUPLICATE 3"/>
    <property type="match status" value="1"/>
</dbReference>
<evidence type="ECO:0000256" key="2">
    <source>
        <dbReference type="SAM" id="MobiDB-lite"/>
    </source>
</evidence>
<evidence type="ECO:0000256" key="1">
    <source>
        <dbReference type="SAM" id="Coils"/>
    </source>
</evidence>
<evidence type="ECO:0000313" key="5">
    <source>
        <dbReference type="EMBL" id="KAK5082260.1"/>
    </source>
</evidence>
<dbReference type="Proteomes" id="UP001309876">
    <property type="component" value="Unassembled WGS sequence"/>
</dbReference>
<dbReference type="AlphaFoldDB" id="A0AAN7SV11"/>
<name>A0AAN7SV11_9EURO</name>
<reference evidence="5 6" key="1">
    <citation type="submission" date="2023-08" db="EMBL/GenBank/DDBJ databases">
        <title>Black Yeasts Isolated from many extreme environments.</title>
        <authorList>
            <person name="Coleine C."/>
            <person name="Stajich J.E."/>
            <person name="Selbmann L."/>
        </authorList>
    </citation>
    <scope>NUCLEOTIDE SEQUENCE [LARGE SCALE GENOMIC DNA]</scope>
    <source>
        <strain evidence="5 6">CCFEE 5910</strain>
    </source>
</reference>
<dbReference type="Pfam" id="PF00350">
    <property type="entry name" value="Dynamin_N"/>
    <property type="match status" value="1"/>
</dbReference>
<feature type="domain" description="Dynamin N-terminal" evidence="3">
    <location>
        <begin position="71"/>
        <end position="302"/>
    </location>
</feature>
<feature type="region of interest" description="Disordered" evidence="2">
    <location>
        <begin position="407"/>
        <end position="482"/>
    </location>
</feature>